<evidence type="ECO:0000313" key="3">
    <source>
        <dbReference type="Proteomes" id="UP001059596"/>
    </source>
</evidence>
<organism evidence="2 3">
    <name type="scientific">Drosophila gunungcola</name>
    <name type="common">fruit fly</name>
    <dbReference type="NCBI Taxonomy" id="103775"/>
    <lineage>
        <taxon>Eukaryota</taxon>
        <taxon>Metazoa</taxon>
        <taxon>Ecdysozoa</taxon>
        <taxon>Arthropoda</taxon>
        <taxon>Hexapoda</taxon>
        <taxon>Insecta</taxon>
        <taxon>Pterygota</taxon>
        <taxon>Neoptera</taxon>
        <taxon>Endopterygota</taxon>
        <taxon>Diptera</taxon>
        <taxon>Brachycera</taxon>
        <taxon>Muscomorpha</taxon>
        <taxon>Ephydroidea</taxon>
        <taxon>Drosophilidae</taxon>
        <taxon>Drosophila</taxon>
        <taxon>Sophophora</taxon>
    </lineage>
</organism>
<evidence type="ECO:0008006" key="4">
    <source>
        <dbReference type="Google" id="ProtNLM"/>
    </source>
</evidence>
<comment type="caution">
    <text evidence="2">The sequence shown here is derived from an EMBL/GenBank/DDBJ whole genome shotgun (WGS) entry which is preliminary data.</text>
</comment>
<feature type="chain" id="PRO_5040351669" description="TIL domain-containing protein" evidence="1">
    <location>
        <begin position="26"/>
        <end position="111"/>
    </location>
</feature>
<dbReference type="SUPFAM" id="SSF57567">
    <property type="entry name" value="Serine protease inhibitors"/>
    <property type="match status" value="1"/>
</dbReference>
<dbReference type="InterPro" id="IPR036084">
    <property type="entry name" value="Ser_inhib-like_sf"/>
</dbReference>
<accession>A0A9P9YZT3</accession>
<keyword evidence="1" id="KW-0732">Signal</keyword>
<dbReference type="CDD" id="cd19941">
    <property type="entry name" value="TIL"/>
    <property type="match status" value="1"/>
</dbReference>
<name>A0A9P9YZT3_9MUSC</name>
<evidence type="ECO:0000313" key="2">
    <source>
        <dbReference type="EMBL" id="KAI8045728.1"/>
    </source>
</evidence>
<evidence type="ECO:0000256" key="1">
    <source>
        <dbReference type="SAM" id="SignalP"/>
    </source>
</evidence>
<gene>
    <name evidence="2" type="ORF">M5D96_001912</name>
</gene>
<dbReference type="AlphaFoldDB" id="A0A9P9YZT3"/>
<keyword evidence="3" id="KW-1185">Reference proteome</keyword>
<dbReference type="EMBL" id="JAMKOV010000001">
    <property type="protein sequence ID" value="KAI8045728.1"/>
    <property type="molecule type" value="Genomic_DNA"/>
</dbReference>
<dbReference type="Gene3D" id="2.10.25.10">
    <property type="entry name" value="Laminin"/>
    <property type="match status" value="1"/>
</dbReference>
<proteinExistence type="predicted"/>
<protein>
    <recommendedName>
        <fullName evidence="4">TIL domain-containing protein</fullName>
    </recommendedName>
</protein>
<reference evidence="2" key="1">
    <citation type="journal article" date="2023" name="Genome Biol. Evol.">
        <title>Long-read-based Genome Assembly of Drosophila gunungcola Reveals Fewer Chemosensory Genes in Flower-breeding Species.</title>
        <authorList>
            <person name="Negi A."/>
            <person name="Liao B.Y."/>
            <person name="Yeh S.D."/>
        </authorList>
    </citation>
    <scope>NUCLEOTIDE SEQUENCE</scope>
    <source>
        <strain evidence="2">Sukarami</strain>
    </source>
</reference>
<sequence>MAHCQLYILAFVLVTVMWTVHPVEGYFPELLGFFLHCSNDEIGSFCAECERACGQRETIDCVKTCRFGCICKTGRIRKFGICIPIAQCDERTPLTNEYTSTVIVIVHQKAT</sequence>
<dbReference type="Proteomes" id="UP001059596">
    <property type="component" value="Chromosome 3R"/>
</dbReference>
<feature type="signal peptide" evidence="1">
    <location>
        <begin position="1"/>
        <end position="25"/>
    </location>
</feature>